<keyword evidence="5" id="KW-0234">DNA repair</keyword>
<evidence type="ECO:0000313" key="11">
    <source>
        <dbReference type="Proteomes" id="UP000252086"/>
    </source>
</evidence>
<dbReference type="Pfam" id="PF03352">
    <property type="entry name" value="Adenine_glyco"/>
    <property type="match status" value="1"/>
</dbReference>
<sequence length="189" mass="21735">MDNLRCSWCLGSPEYIHYHDTEWGIPIYDDHSLFECIVLESAQAGLSWITILRKREGYRAAFHDFNPQKVANMTEQDVTRLLQDESIVRHRAKIEATINNAKAFLKIVDEFGSFSDYFWAFSDHKVIDNHPKTLQDVPALTELSTRFSKDLKKRGFKFLGATTCYAFMQATGMINDHVMSCTARKGNKS</sequence>
<evidence type="ECO:0000256" key="3">
    <source>
        <dbReference type="ARBA" id="ARBA00022801"/>
    </source>
</evidence>
<dbReference type="OrthoDB" id="9807664at2"/>
<comment type="catalytic activity">
    <reaction evidence="6">
        <text>Hydrolysis of alkylated DNA, releasing 3-methyladenine.</text>
        <dbReference type="EC" id="3.2.2.20"/>
    </reaction>
</comment>
<comment type="function">
    <text evidence="7">Hydrolysis of the deoxyribose N-glycosidic bond to excise 3-methyladenine from the damaged DNA polymer formed by alkylation lesions.</text>
</comment>
<gene>
    <name evidence="10" type="ORF">DFP76_102293</name>
</gene>
<dbReference type="GO" id="GO:0006284">
    <property type="term" value="P:base-excision repair"/>
    <property type="evidence" value="ECO:0007669"/>
    <property type="project" value="InterPro"/>
</dbReference>
<dbReference type="PANTHER" id="PTHR30037">
    <property type="entry name" value="DNA-3-METHYLADENINE GLYCOSYLASE 1"/>
    <property type="match status" value="1"/>
</dbReference>
<name>A0A366D4D0_9GAMM</name>
<keyword evidence="4 9" id="KW-0862">Zinc</keyword>
<dbReference type="PANTHER" id="PTHR30037:SF4">
    <property type="entry name" value="DNA-3-METHYLADENINE GLYCOSYLASE I"/>
    <property type="match status" value="1"/>
</dbReference>
<evidence type="ECO:0000256" key="2">
    <source>
        <dbReference type="ARBA" id="ARBA00022763"/>
    </source>
</evidence>
<dbReference type="InterPro" id="IPR004597">
    <property type="entry name" value="Tag"/>
</dbReference>
<accession>A0A366D4D0</accession>
<keyword evidence="1 9" id="KW-0479">Metal-binding</keyword>
<dbReference type="RefSeq" id="WP_113873524.1">
    <property type="nucleotide sequence ID" value="NZ_QNRF01000002.1"/>
</dbReference>
<evidence type="ECO:0000256" key="6">
    <source>
        <dbReference type="ARBA" id="ARBA00052558"/>
    </source>
</evidence>
<dbReference type="EMBL" id="QNRF01000002">
    <property type="protein sequence ID" value="RBO84892.1"/>
    <property type="molecule type" value="Genomic_DNA"/>
</dbReference>
<dbReference type="GO" id="GO:0008725">
    <property type="term" value="F:DNA-3-methyladenine glycosylase activity"/>
    <property type="evidence" value="ECO:0007669"/>
    <property type="project" value="UniProtKB-EC"/>
</dbReference>
<reference evidence="10 11" key="1">
    <citation type="submission" date="2018-06" db="EMBL/GenBank/DDBJ databases">
        <title>Genomic Encyclopedia of Type Strains, Phase III (KMG-III): the genomes of soil and plant-associated and newly described type strains.</title>
        <authorList>
            <person name="Whitman W."/>
        </authorList>
    </citation>
    <scope>NUCLEOTIDE SEQUENCE [LARGE SCALE GENOMIC DNA]</scope>
    <source>
        <strain evidence="10 11">CECT 7732</strain>
    </source>
</reference>
<feature type="binding site" evidence="9">
    <location>
        <position position="181"/>
    </location>
    <ligand>
        <name>Zn(2+)</name>
        <dbReference type="ChEBI" id="CHEBI:29105"/>
    </ligand>
</feature>
<evidence type="ECO:0000256" key="4">
    <source>
        <dbReference type="ARBA" id="ARBA00022833"/>
    </source>
</evidence>
<feature type="binding site" evidence="9">
    <location>
        <position position="6"/>
    </location>
    <ligand>
        <name>Zn(2+)</name>
        <dbReference type="ChEBI" id="CHEBI:29105"/>
    </ligand>
</feature>
<organism evidence="10 11">
    <name type="scientific">Marinomonas aquiplantarum</name>
    <dbReference type="NCBI Taxonomy" id="491951"/>
    <lineage>
        <taxon>Bacteria</taxon>
        <taxon>Pseudomonadati</taxon>
        <taxon>Pseudomonadota</taxon>
        <taxon>Gammaproteobacteria</taxon>
        <taxon>Oceanospirillales</taxon>
        <taxon>Oceanospirillaceae</taxon>
        <taxon>Marinomonas</taxon>
    </lineage>
</organism>
<evidence type="ECO:0000256" key="5">
    <source>
        <dbReference type="ARBA" id="ARBA00023204"/>
    </source>
</evidence>
<dbReference type="Proteomes" id="UP000252086">
    <property type="component" value="Unassembled WGS sequence"/>
</dbReference>
<evidence type="ECO:0000256" key="1">
    <source>
        <dbReference type="ARBA" id="ARBA00022723"/>
    </source>
</evidence>
<proteinExistence type="predicted"/>
<dbReference type="InterPro" id="IPR011257">
    <property type="entry name" value="DNA_glycosylase"/>
</dbReference>
<dbReference type="InterPro" id="IPR005019">
    <property type="entry name" value="Adenine_glyco"/>
</dbReference>
<feature type="binding site" evidence="9">
    <location>
        <position position="19"/>
    </location>
    <ligand>
        <name>Zn(2+)</name>
        <dbReference type="ChEBI" id="CHEBI:29105"/>
    </ligand>
</feature>
<keyword evidence="2" id="KW-0227">DNA damage</keyword>
<keyword evidence="3" id="KW-0378">Hydrolase</keyword>
<dbReference type="GO" id="GO:0046872">
    <property type="term" value="F:metal ion binding"/>
    <property type="evidence" value="ECO:0007669"/>
    <property type="project" value="UniProtKB-KW"/>
</dbReference>
<dbReference type="EC" id="3.2.2.20" evidence="8"/>
<dbReference type="InterPro" id="IPR052891">
    <property type="entry name" value="DNA-3mA_glycosylase"/>
</dbReference>
<keyword evidence="11" id="KW-1185">Reference proteome</keyword>
<dbReference type="SUPFAM" id="SSF48150">
    <property type="entry name" value="DNA-glycosylase"/>
    <property type="match status" value="1"/>
</dbReference>
<evidence type="ECO:0000256" key="7">
    <source>
        <dbReference type="ARBA" id="ARBA00057608"/>
    </source>
</evidence>
<comment type="caution">
    <text evidence="10">The sequence shown here is derived from an EMBL/GenBank/DDBJ whole genome shotgun (WGS) entry which is preliminary data.</text>
</comment>
<dbReference type="NCBIfam" id="TIGR00624">
    <property type="entry name" value="tag"/>
    <property type="match status" value="1"/>
</dbReference>
<dbReference type="AlphaFoldDB" id="A0A366D4D0"/>
<dbReference type="FunFam" id="1.10.340.30:FF:000009">
    <property type="entry name" value="DNA-3-methyladenine glycosylase I"/>
    <property type="match status" value="1"/>
</dbReference>
<evidence type="ECO:0000313" key="10">
    <source>
        <dbReference type="EMBL" id="RBO84892.1"/>
    </source>
</evidence>
<dbReference type="Gene3D" id="1.10.340.30">
    <property type="entry name" value="Hypothetical protein, domain 2"/>
    <property type="match status" value="1"/>
</dbReference>
<evidence type="ECO:0000256" key="8">
    <source>
        <dbReference type="ARBA" id="ARBA00066766"/>
    </source>
</evidence>
<feature type="binding site" evidence="9">
    <location>
        <position position="177"/>
    </location>
    <ligand>
        <name>Zn(2+)</name>
        <dbReference type="ChEBI" id="CHEBI:29105"/>
    </ligand>
</feature>
<protein>
    <recommendedName>
        <fullName evidence="8">DNA-3-methyladenine glycosylase I</fullName>
        <ecNumber evidence="8">3.2.2.20</ecNumber>
    </recommendedName>
</protein>
<evidence type="ECO:0000256" key="9">
    <source>
        <dbReference type="PIRSR" id="PIRSR604597-1"/>
    </source>
</evidence>